<evidence type="ECO:0000313" key="2">
    <source>
        <dbReference type="Proteomes" id="UP000199568"/>
    </source>
</evidence>
<dbReference type="Proteomes" id="UP000199568">
    <property type="component" value="Unassembled WGS sequence"/>
</dbReference>
<accession>A0A1I0DCF0</accession>
<dbReference type="EMBL" id="FOHU01000007">
    <property type="protein sequence ID" value="SET29995.1"/>
    <property type="molecule type" value="Genomic_DNA"/>
</dbReference>
<proteinExistence type="predicted"/>
<organism evidence="1 2">
    <name type="scientific">Natronincola peptidivorans</name>
    <dbReference type="NCBI Taxonomy" id="426128"/>
    <lineage>
        <taxon>Bacteria</taxon>
        <taxon>Bacillati</taxon>
        <taxon>Bacillota</taxon>
        <taxon>Clostridia</taxon>
        <taxon>Peptostreptococcales</taxon>
        <taxon>Natronincolaceae</taxon>
        <taxon>Natronincola</taxon>
    </lineage>
</organism>
<sequence length="64" mass="7487">MPSFFHIILIEPLIIDNNFFQLKCLQVEKIQEFAGKFMTWLIMHVARMDQEIGKYVDGEGGQAR</sequence>
<protein>
    <submittedName>
        <fullName evidence="1">Uncharacterized protein</fullName>
    </submittedName>
</protein>
<gene>
    <name evidence="1" type="ORF">SAMN05660297_01980</name>
</gene>
<name>A0A1I0DCF0_9FIRM</name>
<reference evidence="1 2" key="1">
    <citation type="submission" date="2016-10" db="EMBL/GenBank/DDBJ databases">
        <authorList>
            <person name="de Groot N.N."/>
        </authorList>
    </citation>
    <scope>NUCLEOTIDE SEQUENCE [LARGE SCALE GENOMIC DNA]</scope>
    <source>
        <strain evidence="1 2">DSM 18979</strain>
    </source>
</reference>
<dbReference type="STRING" id="426128.SAMN05660297_01980"/>
<dbReference type="AlphaFoldDB" id="A0A1I0DCF0"/>
<evidence type="ECO:0000313" key="1">
    <source>
        <dbReference type="EMBL" id="SET29995.1"/>
    </source>
</evidence>
<keyword evidence="2" id="KW-1185">Reference proteome</keyword>